<evidence type="ECO:0000256" key="1">
    <source>
        <dbReference type="ARBA" id="ARBA00022801"/>
    </source>
</evidence>
<dbReference type="GO" id="GO:0016787">
    <property type="term" value="F:hydrolase activity"/>
    <property type="evidence" value="ECO:0007669"/>
    <property type="project" value="UniProtKB-KW"/>
</dbReference>
<comment type="caution">
    <text evidence="3">The sequence shown here is derived from an EMBL/GenBank/DDBJ whole genome shotgun (WGS) entry which is preliminary data.</text>
</comment>
<protein>
    <submittedName>
        <fullName evidence="3">Acetyl esterase/lipase</fullName>
    </submittedName>
</protein>
<dbReference type="Gene3D" id="3.40.50.1820">
    <property type="entry name" value="alpha/beta hydrolase"/>
    <property type="match status" value="1"/>
</dbReference>
<keyword evidence="4" id="KW-1185">Reference proteome</keyword>
<reference evidence="3 4" key="1">
    <citation type="submission" date="2017-11" db="EMBL/GenBank/DDBJ databases">
        <title>Genomic Encyclopedia of Archaeal and Bacterial Type Strains, Phase II (KMG-II): From Individual Species to Whole Genera.</title>
        <authorList>
            <person name="Goeker M."/>
        </authorList>
    </citation>
    <scope>NUCLEOTIDE SEQUENCE [LARGE SCALE GENOMIC DNA]</scope>
    <source>
        <strain evidence="3 4">DSM 27763</strain>
    </source>
</reference>
<dbReference type="InterPro" id="IPR049492">
    <property type="entry name" value="BD-FAE-like_dom"/>
</dbReference>
<dbReference type="InterPro" id="IPR050300">
    <property type="entry name" value="GDXG_lipolytic_enzyme"/>
</dbReference>
<dbReference type="EMBL" id="PGEZ01000003">
    <property type="protein sequence ID" value="PJJ48218.1"/>
    <property type="molecule type" value="Genomic_DNA"/>
</dbReference>
<gene>
    <name evidence="3" type="ORF">CLV56_3922</name>
</gene>
<dbReference type="Proteomes" id="UP000230842">
    <property type="component" value="Unassembled WGS sequence"/>
</dbReference>
<dbReference type="RefSeq" id="WP_039355975.1">
    <property type="nucleotide sequence ID" value="NZ_PGEZ01000003.1"/>
</dbReference>
<organism evidence="3 4">
    <name type="scientific">Mumia flava</name>
    <dbReference type="NCBI Taxonomy" id="1348852"/>
    <lineage>
        <taxon>Bacteria</taxon>
        <taxon>Bacillati</taxon>
        <taxon>Actinomycetota</taxon>
        <taxon>Actinomycetes</taxon>
        <taxon>Propionibacteriales</taxon>
        <taxon>Nocardioidaceae</taxon>
        <taxon>Mumia</taxon>
    </lineage>
</organism>
<dbReference type="InterPro" id="IPR029058">
    <property type="entry name" value="AB_hydrolase_fold"/>
</dbReference>
<evidence type="ECO:0000259" key="2">
    <source>
        <dbReference type="Pfam" id="PF20434"/>
    </source>
</evidence>
<keyword evidence="1" id="KW-0378">Hydrolase</keyword>
<dbReference type="SUPFAM" id="SSF53474">
    <property type="entry name" value="alpha/beta-Hydrolases"/>
    <property type="match status" value="1"/>
</dbReference>
<evidence type="ECO:0000313" key="4">
    <source>
        <dbReference type="Proteomes" id="UP000230842"/>
    </source>
</evidence>
<accession>A0A2M9ARA9</accession>
<sequence>MSQPPPLRALEYARRDTGPLVLDLHRPHASAPVPVVVWLHGGGWFTGDRELAPDPRHLTERGIAMASIEYRLSGDALFPAQLHDVRAAIRWFRAHAGELGLDGDRIALWGASAGGHLAALAGLTGHFDALPGEQRADHPRTVQADADHPVRDASVTAVAAAYPPVDLLGDQVPPGAPLGPPDPAATPEARLLGGIPAEHPDRARSASPLTYVTADAPPFQIAHGTGDLMVPSRHSELLYEALLAAGADAELWLVDGYRHGFLNPAGRADVPAAMDDGRLAAEVSPKATVCSSRHPCPVPTTFGFDRTADFLARCLTEGSA</sequence>
<evidence type="ECO:0000313" key="3">
    <source>
        <dbReference type="EMBL" id="PJJ48218.1"/>
    </source>
</evidence>
<dbReference type="PANTHER" id="PTHR48081:SF13">
    <property type="entry name" value="ALPHA_BETA HYDROLASE"/>
    <property type="match status" value="1"/>
</dbReference>
<name>A0A2M9ARA9_9ACTN</name>
<dbReference type="Pfam" id="PF20434">
    <property type="entry name" value="BD-FAE"/>
    <property type="match status" value="1"/>
</dbReference>
<dbReference type="AlphaFoldDB" id="A0A2M9ARA9"/>
<dbReference type="OrthoDB" id="9803828at2"/>
<proteinExistence type="predicted"/>
<feature type="domain" description="BD-FAE-like" evidence="2">
    <location>
        <begin position="22"/>
        <end position="242"/>
    </location>
</feature>
<dbReference type="PANTHER" id="PTHR48081">
    <property type="entry name" value="AB HYDROLASE SUPERFAMILY PROTEIN C4A8.06C"/>
    <property type="match status" value="1"/>
</dbReference>